<keyword evidence="5" id="KW-0067">ATP-binding</keyword>
<dbReference type="Pfam" id="PF03412">
    <property type="entry name" value="Peptidase_C39"/>
    <property type="match status" value="1"/>
</dbReference>
<keyword evidence="7 10" id="KW-1133">Transmembrane helix</keyword>
<sequence length="701" mass="73730">MKTPFVPQLGDVDCGPACVTAVLAAHGRHLRVSEVARACATGRDGTTAASLVTGARSLGLTARPYRLSTGTTGGADDHPVRVLDRTGLPAVTLMRGHHFVVAEEVTRRGVRVNDPARGHVTLTDDEFAADWTGLAVVVGAGPDLVEGGEPPVGTLRAWWRGEDTVGRVLTVFGAIFAVLVSVASIAAVLLVRGVAGPVAGAGTSTAVGLERLVGDVPRALVALAVASWLAGWVGAHLRSRLLHRTVTRRSTQLVHHLLRVTPAFLQHRFSGEVAMRPQRIDGAAMQIVALLVDGAVGVLTVSAALTGILFASPAAFALVLAGLGANAYAIGHHLEEFEEAQRRAVSEQQRRDGEIVATLTAIETIRSEASPAHLVARWSAAQERVARLERRAHTIMLGRTRLSLLVDAGTTALVLLVCHTDRVPASTALVLVLLTGICLTAGRRVVSLGAFDLTQVRTALRLVDDVLLEPADGTLVPADGEADGLHLRGIAYTRPGARQPLFEDVDLTVEAGGTCFVVGDSGAGKSTLARIVVGALAATHGEVWRPESLAYVPQRALFLEGTVASNLTLGRPVPDGAVAHALSFVRMDDVVGARGGADRAEVTQGGRNFSGGERQRLALARALLHRPSLLVLDEAFSAMDDELTDELHRRLRGLRLTIVSVAHHLPTRAEGDRVVRLGGGRLTHEDETDADAGSLVQAVAS</sequence>
<dbReference type="GO" id="GO:0006508">
    <property type="term" value="P:proteolysis"/>
    <property type="evidence" value="ECO:0007669"/>
    <property type="project" value="InterPro"/>
</dbReference>
<evidence type="ECO:0000256" key="10">
    <source>
        <dbReference type="SAM" id="Phobius"/>
    </source>
</evidence>
<dbReference type="InterPro" id="IPR017871">
    <property type="entry name" value="ABC_transporter-like_CS"/>
</dbReference>
<feature type="transmembrane region" description="Helical" evidence="10">
    <location>
        <begin position="283"/>
        <end position="308"/>
    </location>
</feature>
<dbReference type="PROSITE" id="PS50929">
    <property type="entry name" value="ABC_TM1F"/>
    <property type="match status" value="1"/>
</dbReference>
<keyword evidence="2 10" id="KW-0812">Transmembrane</keyword>
<dbReference type="GO" id="GO:0005886">
    <property type="term" value="C:plasma membrane"/>
    <property type="evidence" value="ECO:0007669"/>
    <property type="project" value="UniProtKB-SubCell"/>
</dbReference>
<evidence type="ECO:0000256" key="1">
    <source>
        <dbReference type="ARBA" id="ARBA00004651"/>
    </source>
</evidence>
<evidence type="ECO:0000259" key="13">
    <source>
        <dbReference type="PROSITE" id="PS50990"/>
    </source>
</evidence>
<dbReference type="Gene3D" id="1.20.1560.10">
    <property type="entry name" value="ABC transporter type 1, transmembrane domain"/>
    <property type="match status" value="1"/>
</dbReference>
<evidence type="ECO:0000259" key="12">
    <source>
        <dbReference type="PROSITE" id="PS50929"/>
    </source>
</evidence>
<dbReference type="GO" id="GO:0140359">
    <property type="term" value="F:ABC-type transporter activity"/>
    <property type="evidence" value="ECO:0007669"/>
    <property type="project" value="InterPro"/>
</dbReference>
<dbReference type="PROSITE" id="PS50990">
    <property type="entry name" value="PEPTIDASE_C39"/>
    <property type="match status" value="1"/>
</dbReference>
<name>A0A495XZX2_9MICO</name>
<dbReference type="Gene3D" id="3.90.70.10">
    <property type="entry name" value="Cysteine proteinases"/>
    <property type="match status" value="1"/>
</dbReference>
<dbReference type="GO" id="GO:0005524">
    <property type="term" value="F:ATP binding"/>
    <property type="evidence" value="ECO:0007669"/>
    <property type="project" value="UniProtKB-KW"/>
</dbReference>
<feature type="domain" description="Peptidase C39" evidence="13">
    <location>
        <begin position="8"/>
        <end position="138"/>
    </location>
</feature>
<dbReference type="CDD" id="cd03228">
    <property type="entry name" value="ABCC_MRP_Like"/>
    <property type="match status" value="1"/>
</dbReference>
<keyword evidence="15" id="KW-1185">Reference proteome</keyword>
<evidence type="ECO:0000256" key="7">
    <source>
        <dbReference type="ARBA" id="ARBA00022989"/>
    </source>
</evidence>
<keyword evidence="6" id="KW-0813">Transport</keyword>
<keyword evidence="8 10" id="KW-0472">Membrane</keyword>
<feature type="domain" description="ABC transporter" evidence="11">
    <location>
        <begin position="485"/>
        <end position="700"/>
    </location>
</feature>
<evidence type="ECO:0000256" key="3">
    <source>
        <dbReference type="ARBA" id="ARBA00022741"/>
    </source>
</evidence>
<dbReference type="GO" id="GO:0015031">
    <property type="term" value="P:protein transport"/>
    <property type="evidence" value="ECO:0007669"/>
    <property type="project" value="UniProtKB-KW"/>
</dbReference>
<keyword evidence="3" id="KW-0547">Nucleotide-binding</keyword>
<protein>
    <submittedName>
        <fullName evidence="14">ABC-type bacteriocin/lantibiotic exporter with double-glycine peptidase domain</fullName>
    </submittedName>
</protein>
<evidence type="ECO:0000259" key="11">
    <source>
        <dbReference type="PROSITE" id="PS50893"/>
    </source>
</evidence>
<dbReference type="InterPro" id="IPR003593">
    <property type="entry name" value="AAA+_ATPase"/>
</dbReference>
<organism evidence="14 15">
    <name type="scientific">Terracoccus luteus</name>
    <dbReference type="NCBI Taxonomy" id="53356"/>
    <lineage>
        <taxon>Bacteria</taxon>
        <taxon>Bacillati</taxon>
        <taxon>Actinomycetota</taxon>
        <taxon>Actinomycetes</taxon>
        <taxon>Micrococcales</taxon>
        <taxon>Intrasporangiaceae</taxon>
        <taxon>Terracoccus</taxon>
    </lineage>
</organism>
<evidence type="ECO:0000256" key="5">
    <source>
        <dbReference type="ARBA" id="ARBA00022840"/>
    </source>
</evidence>
<accession>A0A495XZX2</accession>
<dbReference type="RefSeq" id="WP_170165807.1">
    <property type="nucleotide sequence ID" value="NZ_RBXT01000001.1"/>
</dbReference>
<reference evidence="14 15" key="1">
    <citation type="submission" date="2018-10" db="EMBL/GenBank/DDBJ databases">
        <title>Sequencing the genomes of 1000 actinobacteria strains.</title>
        <authorList>
            <person name="Klenk H.-P."/>
        </authorList>
    </citation>
    <scope>NUCLEOTIDE SEQUENCE [LARGE SCALE GENOMIC DNA]</scope>
    <source>
        <strain evidence="14 15">DSM 44267</strain>
    </source>
</reference>
<feature type="transmembrane region" description="Helical" evidence="10">
    <location>
        <begin position="168"/>
        <end position="191"/>
    </location>
</feature>
<keyword evidence="6" id="KW-0653">Protein transport</keyword>
<dbReference type="SMART" id="SM00382">
    <property type="entry name" value="AAA"/>
    <property type="match status" value="1"/>
</dbReference>
<dbReference type="Proteomes" id="UP000278440">
    <property type="component" value="Unassembled WGS sequence"/>
</dbReference>
<dbReference type="InterPro" id="IPR027417">
    <property type="entry name" value="P-loop_NTPase"/>
</dbReference>
<dbReference type="SUPFAM" id="SSF52540">
    <property type="entry name" value="P-loop containing nucleoside triphosphate hydrolases"/>
    <property type="match status" value="1"/>
</dbReference>
<gene>
    <name evidence="14" type="ORF">DFJ68_3325</name>
</gene>
<feature type="transmembrane region" description="Helical" evidence="10">
    <location>
        <begin position="219"/>
        <end position="239"/>
    </location>
</feature>
<dbReference type="InterPro" id="IPR005074">
    <property type="entry name" value="Peptidase_C39"/>
</dbReference>
<dbReference type="PANTHER" id="PTHR24221:SF654">
    <property type="entry name" value="ATP-BINDING CASSETTE SUB-FAMILY B MEMBER 6"/>
    <property type="match status" value="1"/>
</dbReference>
<evidence type="ECO:0000313" key="15">
    <source>
        <dbReference type="Proteomes" id="UP000278440"/>
    </source>
</evidence>
<dbReference type="AlphaFoldDB" id="A0A495XZX2"/>
<dbReference type="InterPro" id="IPR039421">
    <property type="entry name" value="Type_1_exporter"/>
</dbReference>
<dbReference type="Gene3D" id="3.40.50.300">
    <property type="entry name" value="P-loop containing nucleotide triphosphate hydrolases"/>
    <property type="match status" value="1"/>
</dbReference>
<dbReference type="GO" id="GO:0043213">
    <property type="term" value="P:bacteriocin transport"/>
    <property type="evidence" value="ECO:0007669"/>
    <property type="project" value="UniProtKB-KW"/>
</dbReference>
<dbReference type="InterPro" id="IPR011527">
    <property type="entry name" value="ABC1_TM_dom"/>
</dbReference>
<evidence type="ECO:0000256" key="4">
    <source>
        <dbReference type="ARBA" id="ARBA00022807"/>
    </source>
</evidence>
<keyword evidence="4" id="KW-0645">Protease</keyword>
<dbReference type="PROSITE" id="PS50893">
    <property type="entry name" value="ABC_TRANSPORTER_2"/>
    <property type="match status" value="1"/>
</dbReference>
<dbReference type="PROSITE" id="PS00211">
    <property type="entry name" value="ABC_TRANSPORTER_1"/>
    <property type="match status" value="1"/>
</dbReference>
<dbReference type="Pfam" id="PF00005">
    <property type="entry name" value="ABC_tran"/>
    <property type="match status" value="1"/>
</dbReference>
<dbReference type="InterPro" id="IPR036640">
    <property type="entry name" value="ABC1_TM_sf"/>
</dbReference>
<evidence type="ECO:0000256" key="6">
    <source>
        <dbReference type="ARBA" id="ARBA00022927"/>
    </source>
</evidence>
<keyword evidence="4" id="KW-0378">Hydrolase</keyword>
<feature type="domain" description="ABC transmembrane type-1" evidence="12">
    <location>
        <begin position="171"/>
        <end position="417"/>
    </location>
</feature>
<dbReference type="SUPFAM" id="SSF90123">
    <property type="entry name" value="ABC transporter transmembrane region"/>
    <property type="match status" value="1"/>
</dbReference>
<dbReference type="GO" id="GO:0008234">
    <property type="term" value="F:cysteine-type peptidase activity"/>
    <property type="evidence" value="ECO:0007669"/>
    <property type="project" value="UniProtKB-KW"/>
</dbReference>
<dbReference type="PANTHER" id="PTHR24221">
    <property type="entry name" value="ATP-BINDING CASSETTE SUB-FAMILY B"/>
    <property type="match status" value="1"/>
</dbReference>
<dbReference type="InterPro" id="IPR003439">
    <property type="entry name" value="ABC_transporter-like_ATP-bd"/>
</dbReference>
<evidence type="ECO:0000256" key="8">
    <source>
        <dbReference type="ARBA" id="ARBA00023136"/>
    </source>
</evidence>
<evidence type="ECO:0000256" key="2">
    <source>
        <dbReference type="ARBA" id="ARBA00022692"/>
    </source>
</evidence>
<proteinExistence type="predicted"/>
<keyword evidence="4" id="KW-0788">Thiol protease</keyword>
<comment type="caution">
    <text evidence="14">The sequence shown here is derived from an EMBL/GenBank/DDBJ whole genome shotgun (WGS) entry which is preliminary data.</text>
</comment>
<keyword evidence="9" id="KW-0080">Bacteriocin transport</keyword>
<evidence type="ECO:0000313" key="14">
    <source>
        <dbReference type="EMBL" id="RKT79847.1"/>
    </source>
</evidence>
<evidence type="ECO:0000256" key="9">
    <source>
        <dbReference type="ARBA" id="ARBA00043264"/>
    </source>
</evidence>
<dbReference type="GO" id="GO:0016887">
    <property type="term" value="F:ATP hydrolysis activity"/>
    <property type="evidence" value="ECO:0007669"/>
    <property type="project" value="InterPro"/>
</dbReference>
<dbReference type="GO" id="GO:0034040">
    <property type="term" value="F:ATPase-coupled lipid transmembrane transporter activity"/>
    <property type="evidence" value="ECO:0007669"/>
    <property type="project" value="TreeGrafter"/>
</dbReference>
<dbReference type="EMBL" id="RBXT01000001">
    <property type="protein sequence ID" value="RKT79847.1"/>
    <property type="molecule type" value="Genomic_DNA"/>
</dbReference>
<comment type="subcellular location">
    <subcellularLocation>
        <location evidence="1">Cell membrane</location>
        <topology evidence="1">Multi-pass membrane protein</topology>
    </subcellularLocation>
</comment>